<dbReference type="AlphaFoldDB" id="A0A6M6JGH6"/>
<reference evidence="3 4" key="1">
    <citation type="submission" date="2020-05" db="EMBL/GenBank/DDBJ databases">
        <authorList>
            <person name="Mo P."/>
        </authorList>
    </citation>
    <scope>NUCLEOTIDE SEQUENCE [LARGE SCALE GENOMIC DNA]</scope>
    <source>
        <strain evidence="3 4">Gen01</strain>
    </source>
</reference>
<sequence>MTDMQQQGYQGAVPPQRGPRDGYGHPYPPSQPFAQAAPPVQTRTKTIIIPPRDGRAVTALRVTAYVLTSLASLLFIAVVVYGAVQLNRAQAALEQLGSSVPSFELPPTPDVPLPPG</sequence>
<feature type="region of interest" description="Disordered" evidence="1">
    <location>
        <begin position="1"/>
        <end position="43"/>
    </location>
</feature>
<feature type="region of interest" description="Disordered" evidence="1">
    <location>
        <begin position="97"/>
        <end position="116"/>
    </location>
</feature>
<feature type="compositionally biased region" description="Pro residues" evidence="1">
    <location>
        <begin position="104"/>
        <end position="116"/>
    </location>
</feature>
<proteinExistence type="predicted"/>
<dbReference type="KEGG" id="pbro:HOP40_10985"/>
<feature type="transmembrane region" description="Helical" evidence="2">
    <location>
        <begin position="62"/>
        <end position="84"/>
    </location>
</feature>
<evidence type="ECO:0000313" key="3">
    <source>
        <dbReference type="EMBL" id="QJY46263.1"/>
    </source>
</evidence>
<evidence type="ECO:0000313" key="4">
    <source>
        <dbReference type="Proteomes" id="UP000505377"/>
    </source>
</evidence>
<dbReference type="Proteomes" id="UP000505377">
    <property type="component" value="Chromosome"/>
</dbReference>
<evidence type="ECO:0000256" key="1">
    <source>
        <dbReference type="SAM" id="MobiDB-lite"/>
    </source>
</evidence>
<keyword evidence="4" id="KW-1185">Reference proteome</keyword>
<keyword evidence="2" id="KW-0472">Membrane</keyword>
<dbReference type="EMBL" id="CP053564">
    <property type="protein sequence ID" value="QJY46263.1"/>
    <property type="molecule type" value="Genomic_DNA"/>
</dbReference>
<gene>
    <name evidence="3" type="ORF">HOP40_10985</name>
</gene>
<organism evidence="3 4">
    <name type="scientific">Pseudonocardia broussonetiae</name>
    <dbReference type="NCBI Taxonomy" id="2736640"/>
    <lineage>
        <taxon>Bacteria</taxon>
        <taxon>Bacillati</taxon>
        <taxon>Actinomycetota</taxon>
        <taxon>Actinomycetes</taxon>
        <taxon>Pseudonocardiales</taxon>
        <taxon>Pseudonocardiaceae</taxon>
        <taxon>Pseudonocardia</taxon>
    </lineage>
</organism>
<accession>A0A6M6JGH6</accession>
<dbReference type="RefSeq" id="WP_172157357.1">
    <property type="nucleotide sequence ID" value="NZ_CP053564.1"/>
</dbReference>
<evidence type="ECO:0000256" key="2">
    <source>
        <dbReference type="SAM" id="Phobius"/>
    </source>
</evidence>
<protein>
    <submittedName>
        <fullName evidence="3">Uncharacterized protein</fullName>
    </submittedName>
</protein>
<keyword evidence="2" id="KW-0812">Transmembrane</keyword>
<feature type="compositionally biased region" description="Low complexity" evidence="1">
    <location>
        <begin position="32"/>
        <end position="41"/>
    </location>
</feature>
<keyword evidence="2" id="KW-1133">Transmembrane helix</keyword>
<name>A0A6M6JGH6_9PSEU</name>